<protein>
    <recommendedName>
        <fullName evidence="3">Transcriptional regulator</fullName>
    </recommendedName>
</protein>
<reference evidence="1 2" key="2">
    <citation type="submission" date="2020-03" db="EMBL/GenBank/DDBJ databases">
        <authorList>
            <person name="Ichikawa N."/>
            <person name="Kimura A."/>
            <person name="Kitahashi Y."/>
            <person name="Uohara A."/>
        </authorList>
    </citation>
    <scope>NUCLEOTIDE SEQUENCE [LARGE SCALE GENOMIC DNA]</scope>
    <source>
        <strain evidence="1 2">NBRC 107702</strain>
    </source>
</reference>
<organism evidence="1 2">
    <name type="scientific">Phytohabitans flavus</name>
    <dbReference type="NCBI Taxonomy" id="1076124"/>
    <lineage>
        <taxon>Bacteria</taxon>
        <taxon>Bacillati</taxon>
        <taxon>Actinomycetota</taxon>
        <taxon>Actinomycetes</taxon>
        <taxon>Micromonosporales</taxon>
        <taxon>Micromonosporaceae</taxon>
    </lineage>
</organism>
<dbReference type="Proteomes" id="UP000502508">
    <property type="component" value="Chromosome"/>
</dbReference>
<dbReference type="SUPFAM" id="SSF48452">
    <property type="entry name" value="TPR-like"/>
    <property type="match status" value="1"/>
</dbReference>
<proteinExistence type="predicted"/>
<dbReference type="EMBL" id="AP022870">
    <property type="protein sequence ID" value="BCB74545.1"/>
    <property type="molecule type" value="Genomic_DNA"/>
</dbReference>
<evidence type="ECO:0000313" key="2">
    <source>
        <dbReference type="Proteomes" id="UP000502508"/>
    </source>
</evidence>
<dbReference type="InterPro" id="IPR011990">
    <property type="entry name" value="TPR-like_helical_dom_sf"/>
</dbReference>
<dbReference type="AlphaFoldDB" id="A0A6F8XL54"/>
<reference evidence="1 2" key="1">
    <citation type="submission" date="2020-03" db="EMBL/GenBank/DDBJ databases">
        <title>Whole genome shotgun sequence of Phytohabitans flavus NBRC 107702.</title>
        <authorList>
            <person name="Komaki H."/>
            <person name="Tamura T."/>
        </authorList>
    </citation>
    <scope>NUCLEOTIDE SEQUENCE [LARGE SCALE GENOMIC DNA]</scope>
    <source>
        <strain evidence="1 2">NBRC 107702</strain>
    </source>
</reference>
<name>A0A6F8XL54_9ACTN</name>
<evidence type="ECO:0008006" key="3">
    <source>
        <dbReference type="Google" id="ProtNLM"/>
    </source>
</evidence>
<keyword evidence="2" id="KW-1185">Reference proteome</keyword>
<evidence type="ECO:0000313" key="1">
    <source>
        <dbReference type="EMBL" id="BCB74545.1"/>
    </source>
</evidence>
<dbReference type="Gene3D" id="1.25.40.10">
    <property type="entry name" value="Tetratricopeptide repeat domain"/>
    <property type="match status" value="1"/>
</dbReference>
<gene>
    <name evidence="1" type="ORF">Pflav_009550</name>
</gene>
<sequence>MPRHPDAVITPNTLLSDSRLQMASPLRPGQRMSRPELADAINAALDRLYPGRDLTAHYVDFRWIGKLERGETRWPSDQRRAALRHVLGATTDTQLGLYVQRRSDRVQEGPFHGSPGGWVHRPSQLAPRPIRPIPNAQQPSSAKRLAITSPAHLEQILLHLREQWHALVKTDNLLGPRFALAGVLNQISVVEALRSVLRDEQRLEVVRLGAQYAESAAWLYEDAGNIAQTRYWTNLAMEWAHEGDDERMVAWTMFRRSQQAAATPNAAQAIGLAQAARRNEEQLATPTRAAIRVQEAYGHALGGDEYASQRLLDEAHTWAASDTVGDAHEGHGSYCTPGHIEIERATCWLTTGKPKKAIRLYEDALRTLPPVYQRNRAAALSRLAVAYLVDGQPEQAASTAHVALPIARSSGANRIFEEIKGIGADLAPHRPLQPVAALLDDLHSEDA</sequence>
<dbReference type="KEGG" id="pfla:Pflav_009550"/>
<accession>A0A6F8XL54</accession>